<dbReference type="KEGG" id="aaus:EP12_00940"/>
<name>A0A075NV40_9ALTE</name>
<gene>
    <name evidence="1" type="ORF">EP13_00955</name>
</gene>
<protein>
    <recommendedName>
        <fullName evidence="3">DUF3630 domain-containing protein</fullName>
    </recommendedName>
</protein>
<evidence type="ECO:0000313" key="1">
    <source>
        <dbReference type="EMBL" id="AIF97376.1"/>
    </source>
</evidence>
<dbReference type="PATRIC" id="fig|589873.4.peg.194"/>
<dbReference type="OrthoDB" id="6333293at2"/>
<proteinExistence type="predicted"/>
<organism evidence="1 2">
    <name type="scientific">Alteromonas australica</name>
    <dbReference type="NCBI Taxonomy" id="589873"/>
    <lineage>
        <taxon>Bacteria</taxon>
        <taxon>Pseudomonadati</taxon>
        <taxon>Pseudomonadota</taxon>
        <taxon>Gammaproteobacteria</taxon>
        <taxon>Alteromonadales</taxon>
        <taxon>Alteromonadaceae</taxon>
        <taxon>Alteromonas/Salinimonas group</taxon>
        <taxon>Alteromonas</taxon>
    </lineage>
</organism>
<dbReference type="EMBL" id="CP008849">
    <property type="protein sequence ID" value="AIF97376.1"/>
    <property type="molecule type" value="Genomic_DNA"/>
</dbReference>
<reference evidence="1 2" key="1">
    <citation type="submission" date="2014-06" db="EMBL/GenBank/DDBJ databases">
        <title>Genomes of Alteromonas australica, a world apart.</title>
        <authorList>
            <person name="Gonzaga A."/>
            <person name="Lopez-Perez M."/>
            <person name="Rodriguez-Valera F."/>
        </authorList>
    </citation>
    <scope>NUCLEOTIDE SEQUENCE [LARGE SCALE GENOMIC DNA]</scope>
    <source>
        <strain evidence="1 2">H 17</strain>
    </source>
</reference>
<sequence>MPPHAANLTHAIQLTEHGVTLALPLPQTPLKTQQWVAQFGARFALNLGEPDWGADRYQIALSNEVVSCLLCIEWLCEAIWLEPLGASQSPQQLHRYLIDRLKTENA</sequence>
<evidence type="ECO:0000313" key="2">
    <source>
        <dbReference type="Proteomes" id="UP000056090"/>
    </source>
</evidence>
<accession>A0A075NV40</accession>
<dbReference type="GeneID" id="78253515"/>
<dbReference type="Proteomes" id="UP000056090">
    <property type="component" value="Chromosome"/>
</dbReference>
<dbReference type="RefSeq" id="WP_044055549.1">
    <property type="nucleotide sequence ID" value="NZ_CBCSKJ010000005.1"/>
</dbReference>
<dbReference type="KEGG" id="aal:EP13_00955"/>
<evidence type="ECO:0008006" key="3">
    <source>
        <dbReference type="Google" id="ProtNLM"/>
    </source>
</evidence>
<dbReference type="eggNOG" id="ENOG503447S">
    <property type="taxonomic scope" value="Bacteria"/>
</dbReference>
<dbReference type="AlphaFoldDB" id="A0A075NV40"/>
<keyword evidence="2" id="KW-1185">Reference proteome</keyword>